<dbReference type="InterPro" id="IPR011834">
    <property type="entry name" value="Agluc_phsphrylas"/>
</dbReference>
<dbReference type="SUPFAM" id="SSF53756">
    <property type="entry name" value="UDP-Glycosyltransferase/glycogen phosphorylase"/>
    <property type="match status" value="1"/>
</dbReference>
<dbReference type="AlphaFoldDB" id="A0A0G1RL37"/>
<evidence type="ECO:0000313" key="10">
    <source>
        <dbReference type="EMBL" id="KKU57807.1"/>
    </source>
</evidence>
<dbReference type="PROSITE" id="PS00102">
    <property type="entry name" value="PHOSPHORYLASE"/>
    <property type="match status" value="1"/>
</dbReference>
<dbReference type="EC" id="2.4.1.1" evidence="4"/>
<evidence type="ECO:0000256" key="7">
    <source>
        <dbReference type="ARBA" id="ARBA00022898"/>
    </source>
</evidence>
<evidence type="ECO:0000256" key="6">
    <source>
        <dbReference type="ARBA" id="ARBA00022679"/>
    </source>
</evidence>
<dbReference type="PANTHER" id="PTHR42655">
    <property type="entry name" value="GLYCOGEN PHOSPHORYLASE"/>
    <property type="match status" value="1"/>
</dbReference>
<evidence type="ECO:0000256" key="9">
    <source>
        <dbReference type="ARBA" id="ARBA00025174"/>
    </source>
</evidence>
<evidence type="ECO:0000313" key="11">
    <source>
        <dbReference type="Proteomes" id="UP000034307"/>
    </source>
</evidence>
<evidence type="ECO:0000256" key="8">
    <source>
        <dbReference type="ARBA" id="ARBA00023277"/>
    </source>
</evidence>
<dbReference type="Pfam" id="PF00343">
    <property type="entry name" value="Phosphorylase"/>
    <property type="match status" value="2"/>
</dbReference>
<dbReference type="PATRIC" id="fig|1618358.3.peg.538"/>
<evidence type="ECO:0000256" key="1">
    <source>
        <dbReference type="ARBA" id="ARBA00001275"/>
    </source>
</evidence>
<dbReference type="InterPro" id="IPR052182">
    <property type="entry name" value="Glycogen/Maltodextrin_Phosph"/>
</dbReference>
<comment type="function">
    <text evidence="9">Phosphorylase is an important allosteric enzyme in carbohydrate metabolism. Enzymes from different sources differ in their regulatory mechanisms and in their natural substrates. However, all known phosphorylases share catalytic and structural properties.</text>
</comment>
<protein>
    <recommendedName>
        <fullName evidence="4">glycogen phosphorylase</fullName>
        <ecNumber evidence="4">2.4.1.1</ecNumber>
    </recommendedName>
</protein>
<dbReference type="GO" id="GO:0008184">
    <property type="term" value="F:glycogen phosphorylase activity"/>
    <property type="evidence" value="ECO:0007669"/>
    <property type="project" value="InterPro"/>
</dbReference>
<accession>A0A0G1RL37</accession>
<keyword evidence="6" id="KW-0808">Transferase</keyword>
<dbReference type="STRING" id="1618358.UX80_C0009G0022"/>
<comment type="catalytic activity">
    <reaction evidence="1">
        <text>[(1-&gt;4)-alpha-D-glucosyl](n) + phosphate = [(1-&gt;4)-alpha-D-glucosyl](n-1) + alpha-D-glucose 1-phosphate</text>
        <dbReference type="Rhea" id="RHEA:41732"/>
        <dbReference type="Rhea" id="RHEA-COMP:9584"/>
        <dbReference type="Rhea" id="RHEA-COMP:9586"/>
        <dbReference type="ChEBI" id="CHEBI:15444"/>
        <dbReference type="ChEBI" id="CHEBI:43474"/>
        <dbReference type="ChEBI" id="CHEBI:58601"/>
        <dbReference type="EC" id="2.4.1.1"/>
    </reaction>
</comment>
<sequence length="513" mass="57263">MKNQTIAYLCAEFALDSALPTYAGGLGVLAGDIVMEANLQNTNLIAIGLFYRLGYTGDNLTQAQTPQEHRLEKVATIKIPIEDHYISVRCWKKQQETIPVYFLDTFDSSNSETDRKITDILYPSSSEIKLKQEIVLGIGALKLLEALNIHPRIYHLNEGHSAFLVLGLIRHEMIEHKINFDQARDMVRQKVVFTNHTLLPAGNEVYSSLLVSSHLKKYSEQIQVPVDQLIAPGLIPRSNDFSLTLFCLRLAGRTNAVSHIHSQKAAGIWPHHPMLPITNGIFIPRWDRLLSSDPANIWTAHQQCKKALLEYIAKQTGHQWPADVPLIGWARRIVSYKRPTAILQDPNRLTTLNANFVFSGKTHSADETGLQLFNQMAGSISSISKSAVFLPEYSLDLAALLTAGCDVWLNTPVVGFEACGTSGMKACLNGVLPLTTNDGWIGEVDLSNIGWLADDTDITGSLLSLLKDQIIPEYAIRPSWIRRQLAARQLIFDHFSTTHTLSEYQNLLYNIQS</sequence>
<dbReference type="InterPro" id="IPR035090">
    <property type="entry name" value="Pyridoxal_P_attach_site"/>
</dbReference>
<name>A0A0G1RL37_9BACT</name>
<evidence type="ECO:0000256" key="2">
    <source>
        <dbReference type="ARBA" id="ARBA00001933"/>
    </source>
</evidence>
<evidence type="ECO:0000256" key="5">
    <source>
        <dbReference type="ARBA" id="ARBA00022676"/>
    </source>
</evidence>
<gene>
    <name evidence="10" type="ORF">UX80_C0009G0022</name>
</gene>
<dbReference type="InterPro" id="IPR000811">
    <property type="entry name" value="Glyco_trans_35"/>
</dbReference>
<comment type="similarity">
    <text evidence="3">Belongs to the glycogen phosphorylase family.</text>
</comment>
<comment type="cofactor">
    <cofactor evidence="2">
        <name>pyridoxal 5'-phosphate</name>
        <dbReference type="ChEBI" id="CHEBI:597326"/>
    </cofactor>
</comment>
<keyword evidence="5" id="KW-0328">Glycosyltransferase</keyword>
<dbReference type="NCBIfam" id="TIGR02094">
    <property type="entry name" value="more_P_ylases"/>
    <property type="match status" value="1"/>
</dbReference>
<dbReference type="EMBL" id="LCNO01000009">
    <property type="protein sequence ID" value="KKU57807.1"/>
    <property type="molecule type" value="Genomic_DNA"/>
</dbReference>
<evidence type="ECO:0000256" key="3">
    <source>
        <dbReference type="ARBA" id="ARBA00006047"/>
    </source>
</evidence>
<reference evidence="10 11" key="1">
    <citation type="journal article" date="2015" name="Nature">
        <title>rRNA introns, odd ribosomes, and small enigmatic genomes across a large radiation of phyla.</title>
        <authorList>
            <person name="Brown C.T."/>
            <person name="Hug L.A."/>
            <person name="Thomas B.C."/>
            <person name="Sharon I."/>
            <person name="Castelle C.J."/>
            <person name="Singh A."/>
            <person name="Wilkins M.J."/>
            <person name="Williams K.H."/>
            <person name="Banfield J.F."/>
        </authorList>
    </citation>
    <scope>NUCLEOTIDE SEQUENCE [LARGE SCALE GENOMIC DNA]</scope>
</reference>
<dbReference type="GO" id="GO:0030170">
    <property type="term" value="F:pyridoxal phosphate binding"/>
    <property type="evidence" value="ECO:0007669"/>
    <property type="project" value="InterPro"/>
</dbReference>
<dbReference type="Proteomes" id="UP000034307">
    <property type="component" value="Unassembled WGS sequence"/>
</dbReference>
<dbReference type="GO" id="GO:0005975">
    <property type="term" value="P:carbohydrate metabolic process"/>
    <property type="evidence" value="ECO:0007669"/>
    <property type="project" value="InterPro"/>
</dbReference>
<keyword evidence="8" id="KW-0119">Carbohydrate metabolism</keyword>
<keyword evidence="7" id="KW-0663">Pyridoxal phosphate</keyword>
<comment type="caution">
    <text evidence="10">The sequence shown here is derived from an EMBL/GenBank/DDBJ whole genome shotgun (WGS) entry which is preliminary data.</text>
</comment>
<proteinExistence type="inferred from homology"/>
<organism evidence="10 11">
    <name type="scientific">Candidatus Amesbacteria bacterium GW2011_GWA2_47_11b</name>
    <dbReference type="NCBI Taxonomy" id="1618358"/>
    <lineage>
        <taxon>Bacteria</taxon>
        <taxon>Candidatus Amesiibacteriota</taxon>
    </lineage>
</organism>
<dbReference type="Gene3D" id="3.40.50.2000">
    <property type="entry name" value="Glycogen Phosphorylase B"/>
    <property type="match status" value="3"/>
</dbReference>
<evidence type="ECO:0000256" key="4">
    <source>
        <dbReference type="ARBA" id="ARBA00012591"/>
    </source>
</evidence>
<dbReference type="PANTHER" id="PTHR42655:SF1">
    <property type="entry name" value="GLYCOGEN PHOSPHORYLASE"/>
    <property type="match status" value="1"/>
</dbReference>